<dbReference type="PATRIC" id="fig|155920.8.peg.880"/>
<dbReference type="RefSeq" id="WP_020851560.1">
    <property type="nucleotide sequence ID" value="NZ_CP006696.1"/>
</dbReference>
<dbReference type="Proteomes" id="UP000027215">
    <property type="component" value="Chromosome"/>
</dbReference>
<feature type="transmembrane region" description="Helical" evidence="1">
    <location>
        <begin position="62"/>
        <end position="80"/>
    </location>
</feature>
<dbReference type="HOGENOM" id="CLU_1905952_0_0_6"/>
<evidence type="ECO:0000256" key="1">
    <source>
        <dbReference type="SAM" id="Phobius"/>
    </source>
</evidence>
<dbReference type="AlphaFoldDB" id="A0A060GYR4"/>
<name>A0A060GYR4_XYLFS</name>
<organism evidence="2 3">
    <name type="scientific">Xylella fastidiosa subsp. sandyi Ann-1</name>
    <dbReference type="NCBI Taxonomy" id="155920"/>
    <lineage>
        <taxon>Bacteria</taxon>
        <taxon>Pseudomonadati</taxon>
        <taxon>Pseudomonadota</taxon>
        <taxon>Gammaproteobacteria</taxon>
        <taxon>Lysobacterales</taxon>
        <taxon>Lysobacteraceae</taxon>
        <taxon>Xylella</taxon>
    </lineage>
</organism>
<evidence type="ECO:0000313" key="3">
    <source>
        <dbReference type="Proteomes" id="UP000027215"/>
    </source>
</evidence>
<dbReference type="KEGG" id="xfs:D934_03680"/>
<reference evidence="2 3" key="1">
    <citation type="submission" date="2013-08" db="EMBL/GenBank/DDBJ databases">
        <authorList>
            <person name="Stouthamer R."/>
            <person name="Nunney L."/>
        </authorList>
    </citation>
    <scope>NUCLEOTIDE SEQUENCE [LARGE SCALE GENOMIC DNA]</scope>
    <source>
        <strain evidence="3">ann-1</strain>
    </source>
</reference>
<evidence type="ECO:0000313" key="2">
    <source>
        <dbReference type="EMBL" id="AIC09614.1"/>
    </source>
</evidence>
<gene>
    <name evidence="2" type="ORF">D934_03680</name>
</gene>
<keyword evidence="1" id="KW-0812">Transmembrane</keyword>
<sequence>MNKFTAMTDRALKHTMDLAQQANDRIRRTAPQASQWLKSGAALEVVKSSREVTGKLIKRNPSIAVAVAAVSVGLAGYMIYRKYKMNHKKNIVINGKGEHMLNEHADHVEVRRSIHRHRSAAAPTDTNSG</sequence>
<keyword evidence="1" id="KW-0472">Membrane</keyword>
<dbReference type="EMBL" id="CP006696">
    <property type="protein sequence ID" value="AIC09614.1"/>
    <property type="molecule type" value="Genomic_DNA"/>
</dbReference>
<protein>
    <submittedName>
        <fullName evidence="2">Uncharacterized protein</fullName>
    </submittedName>
</protein>
<accession>A0A060GYR4</accession>
<keyword evidence="1" id="KW-1133">Transmembrane helix</keyword>
<proteinExistence type="predicted"/>